<evidence type="ECO:0000256" key="4">
    <source>
        <dbReference type="ARBA" id="ARBA00023098"/>
    </source>
</evidence>
<comment type="catalytic activity">
    <reaction evidence="5">
        <text>a 1,2-diacyl-sn-glycero-3-phospho-(1D-myo-inositol-4,5-bisphosphate) + H2O = 1D-myo-inositol 1,4,5-trisphosphate + a 1,2-diacyl-sn-glycerol + H(+)</text>
        <dbReference type="Rhea" id="RHEA:33179"/>
        <dbReference type="ChEBI" id="CHEBI:15377"/>
        <dbReference type="ChEBI" id="CHEBI:15378"/>
        <dbReference type="ChEBI" id="CHEBI:17815"/>
        <dbReference type="ChEBI" id="CHEBI:58456"/>
        <dbReference type="ChEBI" id="CHEBI:203600"/>
        <dbReference type="EC" id="3.1.4.11"/>
    </reaction>
</comment>
<dbReference type="SMART" id="SM00148">
    <property type="entry name" value="PLCXc"/>
    <property type="match status" value="1"/>
</dbReference>
<keyword evidence="9" id="KW-1185">Reference proteome</keyword>
<dbReference type="EC" id="3.1.4.11" evidence="1 5"/>
<dbReference type="SUPFAM" id="SSF51695">
    <property type="entry name" value="PLC-like phosphodiesterases"/>
    <property type="match status" value="1"/>
</dbReference>
<keyword evidence="4 5" id="KW-0443">Lipid metabolism</keyword>
<feature type="region of interest" description="Disordered" evidence="6">
    <location>
        <begin position="379"/>
        <end position="417"/>
    </location>
</feature>
<dbReference type="InterPro" id="IPR017946">
    <property type="entry name" value="PLC-like_Pdiesterase_TIM-brl"/>
</dbReference>
<dbReference type="Gene3D" id="2.60.40.150">
    <property type="entry name" value="C2 domain"/>
    <property type="match status" value="1"/>
</dbReference>
<dbReference type="GO" id="GO:0048015">
    <property type="term" value="P:phosphatidylinositol-mediated signaling"/>
    <property type="evidence" value="ECO:0007669"/>
    <property type="project" value="TreeGrafter"/>
</dbReference>
<feature type="region of interest" description="Disordered" evidence="6">
    <location>
        <begin position="534"/>
        <end position="564"/>
    </location>
</feature>
<dbReference type="AlphaFoldDB" id="A0A250XCX4"/>
<dbReference type="GO" id="GO:0051209">
    <property type="term" value="P:release of sequestered calcium ion into cytosol"/>
    <property type="evidence" value="ECO:0007669"/>
    <property type="project" value="TreeGrafter"/>
</dbReference>
<dbReference type="InterPro" id="IPR001192">
    <property type="entry name" value="PI-PLC_fam"/>
</dbReference>
<dbReference type="PANTHER" id="PTHR10336:SF36">
    <property type="entry name" value="1-PHOSPHATIDYLINOSITOL 4,5-BISPHOSPHATE PHOSPHODIESTERASE BETA-4"/>
    <property type="match status" value="1"/>
</dbReference>
<keyword evidence="3 5" id="KW-0442">Lipid degradation</keyword>
<dbReference type="InterPro" id="IPR035892">
    <property type="entry name" value="C2_domain_sf"/>
</dbReference>
<dbReference type="PANTHER" id="PTHR10336">
    <property type="entry name" value="PHOSPHOINOSITIDE-SPECIFIC PHOSPHOLIPASE C FAMILY PROTEIN"/>
    <property type="match status" value="1"/>
</dbReference>
<dbReference type="PRINTS" id="PR00390">
    <property type="entry name" value="PHPHLIPASEC"/>
</dbReference>
<dbReference type="Gene3D" id="3.20.20.190">
    <property type="entry name" value="Phosphatidylinositol (PI) phosphodiesterase"/>
    <property type="match status" value="2"/>
</dbReference>
<dbReference type="GO" id="GO:0016042">
    <property type="term" value="P:lipid catabolic process"/>
    <property type="evidence" value="ECO:0007669"/>
    <property type="project" value="UniProtKB-KW"/>
</dbReference>
<dbReference type="EMBL" id="BEGY01000056">
    <property type="protein sequence ID" value="GAX80739.1"/>
    <property type="molecule type" value="Genomic_DNA"/>
</dbReference>
<dbReference type="OrthoDB" id="269822at2759"/>
<evidence type="ECO:0000256" key="2">
    <source>
        <dbReference type="ARBA" id="ARBA00022801"/>
    </source>
</evidence>
<evidence type="ECO:0000259" key="7">
    <source>
        <dbReference type="PROSITE" id="PS50008"/>
    </source>
</evidence>
<dbReference type="GO" id="GO:0004435">
    <property type="term" value="F:phosphatidylinositol-4,5-bisphosphate phospholipase C activity"/>
    <property type="evidence" value="ECO:0007669"/>
    <property type="project" value="UniProtKB-EC"/>
</dbReference>
<evidence type="ECO:0000256" key="5">
    <source>
        <dbReference type="RuleBase" id="RU361133"/>
    </source>
</evidence>
<name>A0A250XCX4_9CHLO</name>
<dbReference type="PROSITE" id="PS50008">
    <property type="entry name" value="PIPLC_Y_DOMAIN"/>
    <property type="match status" value="1"/>
</dbReference>
<evidence type="ECO:0000313" key="9">
    <source>
        <dbReference type="Proteomes" id="UP000232323"/>
    </source>
</evidence>
<evidence type="ECO:0000313" key="8">
    <source>
        <dbReference type="EMBL" id="GAX80739.1"/>
    </source>
</evidence>
<dbReference type="STRING" id="1157962.A0A250XCX4"/>
<dbReference type="SMART" id="SM00149">
    <property type="entry name" value="PLCYc"/>
    <property type="match status" value="1"/>
</dbReference>
<organism evidence="8 9">
    <name type="scientific">Chlamydomonas eustigma</name>
    <dbReference type="NCBI Taxonomy" id="1157962"/>
    <lineage>
        <taxon>Eukaryota</taxon>
        <taxon>Viridiplantae</taxon>
        <taxon>Chlorophyta</taxon>
        <taxon>core chlorophytes</taxon>
        <taxon>Chlorophyceae</taxon>
        <taxon>CS clade</taxon>
        <taxon>Chlamydomonadales</taxon>
        <taxon>Chlamydomonadaceae</taxon>
        <taxon>Chlamydomonas</taxon>
    </lineage>
</organism>
<feature type="domain" description="PI-PLC Y-box" evidence="7">
    <location>
        <begin position="686"/>
        <end position="781"/>
    </location>
</feature>
<evidence type="ECO:0000256" key="1">
    <source>
        <dbReference type="ARBA" id="ARBA00012368"/>
    </source>
</evidence>
<evidence type="ECO:0000256" key="3">
    <source>
        <dbReference type="ARBA" id="ARBA00022963"/>
    </source>
</evidence>
<proteinExistence type="predicted"/>
<keyword evidence="2 5" id="KW-0378">Hydrolase</keyword>
<comment type="caution">
    <text evidence="8">The sequence shown here is derived from an EMBL/GenBank/DDBJ whole genome shotgun (WGS) entry which is preliminary data.</text>
</comment>
<accession>A0A250XCX4</accession>
<dbReference type="PROSITE" id="PS50007">
    <property type="entry name" value="PIPLC_X_DOMAIN"/>
    <property type="match status" value="1"/>
</dbReference>
<evidence type="ECO:0000256" key="6">
    <source>
        <dbReference type="SAM" id="MobiDB-lite"/>
    </source>
</evidence>
<dbReference type="SUPFAM" id="SSF49562">
    <property type="entry name" value="C2 domain (Calcium/lipid-binding domain, CaLB)"/>
    <property type="match status" value="1"/>
</dbReference>
<dbReference type="Pfam" id="PF00387">
    <property type="entry name" value="PI-PLC-Y"/>
    <property type="match status" value="1"/>
</dbReference>
<protein>
    <recommendedName>
        <fullName evidence="1 5">Phosphoinositide phospholipase C</fullName>
        <ecNumber evidence="1 5">3.1.4.11</ecNumber>
    </recommendedName>
</protein>
<dbReference type="Pfam" id="PF00388">
    <property type="entry name" value="PI-PLC-X"/>
    <property type="match status" value="1"/>
</dbReference>
<dbReference type="InterPro" id="IPR001711">
    <property type="entry name" value="PLipase_C_Pinositol-sp_Y"/>
</dbReference>
<dbReference type="InterPro" id="IPR000909">
    <property type="entry name" value="PLipase_C_PInositol-sp_X_dom"/>
</dbReference>
<sequence>MPIMRSTLSTISETVSQLGNREPYSEITDAYPSQNHVYQDMTQPLSHYFISSGHNSYLTSDQVMGPGGTITIIQSLKGACRVIELDCYNGGLEGPICKHGGTATKPVLFRDCVAAIKEYGFVASPYPVIITLENHTDAENQVPLVKILKEQLGEQLFIPAPGMMEPRSWLSPLDLRGKFVIRSKLKNATDQLREIVYIPIKKFTGFFEMNSLDHATSSSMGEAKLEAILKEVGNAAATSGRGEDVSVHDAQRIMTSEPEASAVQLSEGCTSQVVNRAATADLSLLSSSPPAALADHAAAALNEFPAISNEDLKPLIPEGRASLPAPSLVAGQSLLSQGHPAATSRIGDEALMHHDKPVALPQLHQEGSQHPKPVALPQLHQEGSQHPKPAASPQLHQEGSQHPKDAVQGCPDEASMPNLGVVSDRQAAEGGSPLTCCVSQHTQAEADCVSQQEVPCTTAGGSAVIALALKADNLLSQVNKMSGGAESIAPLGEEGIKDSKDLKEECGEECGEADQPEGTALRCNMEDLHNKCINDSAQSGGGTPEARPATPRHVHHQHTDNRSDAFQGSEVKCHTTTLVSAVGHEDKPGLLPSRLCVYIKDGTIVDHPATSAHAADTATSPATFESENLAGQSPSTLHTFNQGTPPRSGEVAQQGVTTSKVSDDLGKAHVNSEPSASELTSVKRFSFAGSAARISLGRSKVTSVNFTTWREVYKYNSHHLLRVYPAAWKVDSRNYNPCVAWNLGASCVALNWQRWDKAMWINEGKFMDNGGCGYVKKPSWMLEANEGLPPPPQTPRRLRVNLLAVCNHHEPTWVLRNFCAAPQDDVLIKVWIKGMPVDSRKQQTKPTRKNGKLVLEDIMFEFPVCFPEMAVLMFIVKRESEHLGHGYFSLPVSNLQPGMYKLNLNGVDRGKPLAHSWLKVGLQWVNHNETQNAALNK</sequence>
<dbReference type="Proteomes" id="UP000232323">
    <property type="component" value="Unassembled WGS sequence"/>
</dbReference>
<gene>
    <name evidence="8" type="ORF">CEUSTIGMA_g8174.t1</name>
</gene>
<reference evidence="8 9" key="1">
    <citation type="submission" date="2017-08" db="EMBL/GenBank/DDBJ databases">
        <title>Acidophilic green algal genome provides insights into adaptation to an acidic environment.</title>
        <authorList>
            <person name="Hirooka S."/>
            <person name="Hirose Y."/>
            <person name="Kanesaki Y."/>
            <person name="Higuchi S."/>
            <person name="Fujiwara T."/>
            <person name="Onuma R."/>
            <person name="Era A."/>
            <person name="Ohbayashi R."/>
            <person name="Uzuka A."/>
            <person name="Nozaki H."/>
            <person name="Yoshikawa H."/>
            <person name="Miyagishima S.Y."/>
        </authorList>
    </citation>
    <scope>NUCLEOTIDE SEQUENCE [LARGE SCALE GENOMIC DNA]</scope>
    <source>
        <strain evidence="8 9">NIES-2499</strain>
    </source>
</reference>